<protein>
    <recommendedName>
        <fullName evidence="8">Mitochondrial import inner membrane translocase subunit</fullName>
    </recommendedName>
</protein>
<keyword evidence="1 8" id="KW-0813">Transport</keyword>
<evidence type="ECO:0000313" key="11">
    <source>
        <dbReference type="Proteomes" id="UP000186922"/>
    </source>
</evidence>
<comment type="domain">
    <text evidence="8">The twin CX3C motif contains 4 conserved Cys residues that form 2 disulfide bonds in the mitochondrial intermembrane space.</text>
</comment>
<evidence type="ECO:0000256" key="4">
    <source>
        <dbReference type="ARBA" id="ARBA00022927"/>
    </source>
</evidence>
<dbReference type="STRING" id="947166.A0A1D1W738"/>
<keyword evidence="6 8" id="KW-0496">Mitochondrion</keyword>
<dbReference type="SUPFAM" id="SSF144122">
    <property type="entry name" value="Tim10-like"/>
    <property type="match status" value="1"/>
</dbReference>
<dbReference type="GO" id="GO:0015031">
    <property type="term" value="P:protein transport"/>
    <property type="evidence" value="ECO:0007669"/>
    <property type="project" value="UniProtKB-KW"/>
</dbReference>
<feature type="domain" description="Tim10-like" evidence="9">
    <location>
        <begin position="27"/>
        <end position="90"/>
    </location>
</feature>
<evidence type="ECO:0000256" key="7">
    <source>
        <dbReference type="ARBA" id="ARBA00023157"/>
    </source>
</evidence>
<comment type="subunit">
    <text evidence="8">Heterohexamer.</text>
</comment>
<keyword evidence="2" id="KW-0479">Metal-binding</keyword>
<evidence type="ECO:0000256" key="1">
    <source>
        <dbReference type="ARBA" id="ARBA00022448"/>
    </source>
</evidence>
<keyword evidence="8" id="KW-0472">Membrane</keyword>
<evidence type="ECO:0000256" key="8">
    <source>
        <dbReference type="RuleBase" id="RU367043"/>
    </source>
</evidence>
<evidence type="ECO:0000313" key="10">
    <source>
        <dbReference type="EMBL" id="GAV09237.1"/>
    </source>
</evidence>
<keyword evidence="3" id="KW-0862">Zinc</keyword>
<sequence>MVWGSSSKPAESVTDGAAADSVLAQMQQSEQVKQLKDFLMSYNKLSELCFDSCVHDFTTRRVLDAEDTCSSNCVEKYLKLNQRVSQRFQEYQTLQNEQALALAQTAGLYPPPK</sequence>
<dbReference type="OrthoDB" id="1551503at2759"/>
<keyword evidence="8" id="KW-0143">Chaperone</keyword>
<name>A0A1D1W738_RAMVA</name>
<dbReference type="GO" id="GO:0046872">
    <property type="term" value="F:metal ion binding"/>
    <property type="evidence" value="ECO:0007669"/>
    <property type="project" value="UniProtKB-KW"/>
</dbReference>
<organism evidence="10 11">
    <name type="scientific">Ramazzottius varieornatus</name>
    <name type="common">Water bear</name>
    <name type="synonym">Tardigrade</name>
    <dbReference type="NCBI Taxonomy" id="947166"/>
    <lineage>
        <taxon>Eukaryota</taxon>
        <taxon>Metazoa</taxon>
        <taxon>Ecdysozoa</taxon>
        <taxon>Tardigrada</taxon>
        <taxon>Eutardigrada</taxon>
        <taxon>Parachela</taxon>
        <taxon>Hypsibioidea</taxon>
        <taxon>Ramazzottiidae</taxon>
        <taxon>Ramazzottius</taxon>
    </lineage>
</organism>
<dbReference type="PANTHER" id="PTHR13172">
    <property type="entry name" value="MITOCHONDRIAL IMPORT INNER MEMBRANE TRANSLOCASE SUBUNIT TIM9B"/>
    <property type="match status" value="1"/>
</dbReference>
<keyword evidence="8" id="KW-0999">Mitochondrion inner membrane</keyword>
<accession>A0A1D1W738</accession>
<dbReference type="Gene3D" id="1.10.287.810">
    <property type="entry name" value="Mitochondrial import inner membrane translocase subunit tim13 like domains"/>
    <property type="match status" value="1"/>
</dbReference>
<evidence type="ECO:0000259" key="9">
    <source>
        <dbReference type="Pfam" id="PF02953"/>
    </source>
</evidence>
<keyword evidence="5 8" id="KW-0811">Translocation</keyword>
<evidence type="ECO:0000256" key="3">
    <source>
        <dbReference type="ARBA" id="ARBA00022833"/>
    </source>
</evidence>
<dbReference type="InterPro" id="IPR004217">
    <property type="entry name" value="Tim10-like"/>
</dbReference>
<gene>
    <name evidence="10" type="primary">RvY_18810</name>
    <name evidence="10" type="synonym">RvY_18810.1</name>
    <name evidence="10" type="ORF">RvY_18810-1</name>
</gene>
<dbReference type="InterPro" id="IPR035427">
    <property type="entry name" value="Tim10-like_dom_sf"/>
</dbReference>
<evidence type="ECO:0000256" key="5">
    <source>
        <dbReference type="ARBA" id="ARBA00023010"/>
    </source>
</evidence>
<dbReference type="EMBL" id="BDGG01000021">
    <property type="protein sequence ID" value="GAV09237.1"/>
    <property type="molecule type" value="Genomic_DNA"/>
</dbReference>
<comment type="similarity">
    <text evidence="8">Belongs to the small Tim family.</text>
</comment>
<comment type="caution">
    <text evidence="10">The sequence shown here is derived from an EMBL/GenBank/DDBJ whole genome shotgun (WGS) entry which is preliminary data.</text>
</comment>
<comment type="subcellular location">
    <subcellularLocation>
        <location evidence="8">Mitochondrion inner membrane</location>
        <topology evidence="8">Peripheral membrane protein</topology>
        <orientation evidence="8">Intermembrane side</orientation>
    </subcellularLocation>
</comment>
<dbReference type="GO" id="GO:0005743">
    <property type="term" value="C:mitochondrial inner membrane"/>
    <property type="evidence" value="ECO:0007669"/>
    <property type="project" value="UniProtKB-SubCell"/>
</dbReference>
<evidence type="ECO:0000256" key="6">
    <source>
        <dbReference type="ARBA" id="ARBA00023128"/>
    </source>
</evidence>
<keyword evidence="4 8" id="KW-0653">Protein transport</keyword>
<dbReference type="Pfam" id="PF02953">
    <property type="entry name" value="zf-Tim10_DDP"/>
    <property type="match status" value="1"/>
</dbReference>
<keyword evidence="7 8" id="KW-1015">Disulfide bond</keyword>
<keyword evidence="11" id="KW-1185">Reference proteome</keyword>
<dbReference type="AlphaFoldDB" id="A0A1D1W738"/>
<reference evidence="10 11" key="1">
    <citation type="journal article" date="2016" name="Nat. Commun.">
        <title>Extremotolerant tardigrade genome and improved radiotolerance of human cultured cells by tardigrade-unique protein.</title>
        <authorList>
            <person name="Hashimoto T."/>
            <person name="Horikawa D.D."/>
            <person name="Saito Y."/>
            <person name="Kuwahara H."/>
            <person name="Kozuka-Hata H."/>
            <person name="Shin-I T."/>
            <person name="Minakuchi Y."/>
            <person name="Ohishi K."/>
            <person name="Motoyama A."/>
            <person name="Aizu T."/>
            <person name="Enomoto A."/>
            <person name="Kondo K."/>
            <person name="Tanaka S."/>
            <person name="Hara Y."/>
            <person name="Koshikawa S."/>
            <person name="Sagara H."/>
            <person name="Miura T."/>
            <person name="Yokobori S."/>
            <person name="Miyagawa K."/>
            <person name="Suzuki Y."/>
            <person name="Kubo T."/>
            <person name="Oyama M."/>
            <person name="Kohara Y."/>
            <person name="Fujiyama A."/>
            <person name="Arakawa K."/>
            <person name="Katayama T."/>
            <person name="Toyoda A."/>
            <person name="Kunieda T."/>
        </authorList>
    </citation>
    <scope>NUCLEOTIDE SEQUENCE [LARGE SCALE GENOMIC DNA]</scope>
    <source>
        <strain evidence="10 11">YOKOZUNA-1</strain>
    </source>
</reference>
<evidence type="ECO:0000256" key="2">
    <source>
        <dbReference type="ARBA" id="ARBA00022723"/>
    </source>
</evidence>
<dbReference type="InterPro" id="IPR050673">
    <property type="entry name" value="Mito_inner_translocase_sub"/>
</dbReference>
<dbReference type="Proteomes" id="UP000186922">
    <property type="component" value="Unassembled WGS sequence"/>
</dbReference>
<comment type="function">
    <text evidence="8">Mitochondrial intermembrane chaperone that participates in the import and insertion of some multi-pass transmembrane proteins into the mitochondrial inner membrane. Also required for the transfer of beta-barrel precursors from the TOM complex to the sorting and assembly machinery (SAM complex) of the outer membrane. Acts as a chaperone-like protein that protects the hydrophobic precursors from aggregation and guide them through the mitochondrial intermembrane space.</text>
</comment>
<proteinExistence type="inferred from homology"/>